<dbReference type="OrthoDB" id="343256at2"/>
<name>A0A562SMP4_CHIJA</name>
<gene>
    <name evidence="2" type="ORF">LX66_5286</name>
</gene>
<protein>
    <submittedName>
        <fullName evidence="2">Uncharacterized protein</fullName>
    </submittedName>
</protein>
<evidence type="ECO:0000256" key="1">
    <source>
        <dbReference type="SAM" id="Phobius"/>
    </source>
</evidence>
<evidence type="ECO:0000313" key="2">
    <source>
        <dbReference type="EMBL" id="TWI81970.1"/>
    </source>
</evidence>
<proteinExistence type="predicted"/>
<organism evidence="2 3">
    <name type="scientific">Chitinophaga japonensis</name>
    <name type="common">Flexibacter japonensis</name>
    <dbReference type="NCBI Taxonomy" id="104662"/>
    <lineage>
        <taxon>Bacteria</taxon>
        <taxon>Pseudomonadati</taxon>
        <taxon>Bacteroidota</taxon>
        <taxon>Chitinophagia</taxon>
        <taxon>Chitinophagales</taxon>
        <taxon>Chitinophagaceae</taxon>
        <taxon>Chitinophaga</taxon>
    </lineage>
</organism>
<dbReference type="Proteomes" id="UP000316778">
    <property type="component" value="Unassembled WGS sequence"/>
</dbReference>
<dbReference type="EMBL" id="VLLG01000007">
    <property type="protein sequence ID" value="TWI81970.1"/>
    <property type="molecule type" value="Genomic_DNA"/>
</dbReference>
<dbReference type="AlphaFoldDB" id="A0A562SMP4"/>
<evidence type="ECO:0000313" key="3">
    <source>
        <dbReference type="Proteomes" id="UP000316778"/>
    </source>
</evidence>
<keyword evidence="1" id="KW-0472">Membrane</keyword>
<accession>A0A562SMP4</accession>
<keyword evidence="1" id="KW-0812">Transmembrane</keyword>
<keyword evidence="3" id="KW-1185">Reference proteome</keyword>
<sequence length="136" mass="14823">MKKETLKSTGAVIAGFAALVILSMATDSILEKTGVMKTEPFDENPVWLIAIIVAYRTIFNTTGCYLTARLAPGKPMKHAIILGIICFVLTVAGLVAMWELPPRWYPVSLMVLTLPAAWLGGKMAVKKGNDQNRSFP</sequence>
<comment type="caution">
    <text evidence="2">The sequence shown here is derived from an EMBL/GenBank/DDBJ whole genome shotgun (WGS) entry which is preliminary data.</text>
</comment>
<feature type="transmembrane region" description="Helical" evidence="1">
    <location>
        <begin position="104"/>
        <end position="125"/>
    </location>
</feature>
<feature type="transmembrane region" description="Helical" evidence="1">
    <location>
        <begin position="79"/>
        <end position="98"/>
    </location>
</feature>
<reference evidence="2 3" key="1">
    <citation type="journal article" date="2013" name="Stand. Genomic Sci.">
        <title>Genomic Encyclopedia of Type Strains, Phase I: The one thousand microbial genomes (KMG-I) project.</title>
        <authorList>
            <person name="Kyrpides N.C."/>
            <person name="Woyke T."/>
            <person name="Eisen J.A."/>
            <person name="Garrity G."/>
            <person name="Lilburn T.G."/>
            <person name="Beck B.J."/>
            <person name="Whitman W.B."/>
            <person name="Hugenholtz P."/>
            <person name="Klenk H.P."/>
        </authorList>
    </citation>
    <scope>NUCLEOTIDE SEQUENCE [LARGE SCALE GENOMIC DNA]</scope>
    <source>
        <strain evidence="2 3">DSM 13484</strain>
    </source>
</reference>
<keyword evidence="1" id="KW-1133">Transmembrane helix</keyword>
<feature type="transmembrane region" description="Helical" evidence="1">
    <location>
        <begin position="46"/>
        <end position="67"/>
    </location>
</feature>
<dbReference type="RefSeq" id="WP_145719036.1">
    <property type="nucleotide sequence ID" value="NZ_BAAAFY010000003.1"/>
</dbReference>